<dbReference type="Gramene" id="Jr14_19300_p1">
    <property type="protein sequence ID" value="cds.Jr14_19300_p1"/>
    <property type="gene ID" value="Jr14_19300"/>
</dbReference>
<name>A0A833WFZ3_JUGRE</name>
<reference evidence="1" key="2">
    <citation type="submission" date="2020-03" db="EMBL/GenBank/DDBJ databases">
        <title>Walnut 2.0.</title>
        <authorList>
            <person name="Marrano A."/>
            <person name="Britton M."/>
            <person name="Zimin A.V."/>
            <person name="Zaini P.A."/>
            <person name="Workman R."/>
            <person name="Puiu D."/>
            <person name="Bianco L."/>
            <person name="Allen B.J."/>
            <person name="Troggio M."/>
            <person name="Leslie C.A."/>
            <person name="Timp W."/>
            <person name="Dendekar A."/>
            <person name="Salzberg S.L."/>
            <person name="Neale D.B."/>
        </authorList>
    </citation>
    <scope>NUCLEOTIDE SEQUENCE</scope>
    <source>
        <tissue evidence="1">Leaves</tissue>
    </source>
</reference>
<evidence type="ECO:0000313" key="2">
    <source>
        <dbReference type="Proteomes" id="UP000619265"/>
    </source>
</evidence>
<gene>
    <name evidence="1" type="ORF">F2P56_033281</name>
</gene>
<dbReference type="GO" id="GO:0003951">
    <property type="term" value="F:NAD+ kinase activity"/>
    <property type="evidence" value="ECO:0007669"/>
    <property type="project" value="InterPro"/>
</dbReference>
<sequence length="259" mass="29753">MQNLLKGGSRPYPEALGSNFVWQSFKIATIKIIRQIIAEGKASAQAEAAEWKRKYELERARNLQMECKEHDSDVDDARMGNLVNQPVWCSEANEQFEKCCRNGLCSHEVLRDGETDFDSKMVKKASFKLSWCCKGQQSDQYKHDIVPFERGNITIAERSSKQISLRWESHPQTVLILTKPNSISVQVLCAEMVRWLREQKKLDIYVEPRVRVELLTSVLYKHGKMVPGILFTPICPHSLSFRPLSYSHQYVHIPCPSGL</sequence>
<evidence type="ECO:0000313" key="1">
    <source>
        <dbReference type="EMBL" id="KAF5447758.1"/>
    </source>
</evidence>
<protein>
    <recommendedName>
        <fullName evidence="3">NAD(H) kinase 1-like</fullName>
    </recommendedName>
</protein>
<dbReference type="InterPro" id="IPR017438">
    <property type="entry name" value="ATP-NAD_kinase_N"/>
</dbReference>
<reference evidence="1" key="1">
    <citation type="submission" date="2015-10" db="EMBL/GenBank/DDBJ databases">
        <authorList>
            <person name="Martinez-Garcia P.J."/>
            <person name="Crepeau M.W."/>
            <person name="Puiu D."/>
            <person name="Gonzalez-Ibeas D."/>
            <person name="Whalen J."/>
            <person name="Stevens K."/>
            <person name="Paul R."/>
            <person name="Butterfield T."/>
            <person name="Britton M."/>
            <person name="Reagan R."/>
            <person name="Chakraborty S."/>
            <person name="Walawage S.L."/>
            <person name="Vasquez-Gross H.A."/>
            <person name="Cardeno C."/>
            <person name="Famula R."/>
            <person name="Pratt K."/>
            <person name="Kuruganti S."/>
            <person name="Aradhya M.K."/>
            <person name="Leslie C.A."/>
            <person name="Dandekar A.M."/>
            <person name="Salzberg S.L."/>
            <person name="Wegrzyn J.L."/>
            <person name="Langley C.H."/>
            <person name="Neale D.B."/>
        </authorList>
    </citation>
    <scope>NUCLEOTIDE SEQUENCE</scope>
    <source>
        <tissue evidence="1">Leaves</tissue>
    </source>
</reference>
<dbReference type="Proteomes" id="UP000619265">
    <property type="component" value="Unassembled WGS sequence"/>
</dbReference>
<evidence type="ECO:0008006" key="3">
    <source>
        <dbReference type="Google" id="ProtNLM"/>
    </source>
</evidence>
<dbReference type="PANTHER" id="PTHR20275:SF0">
    <property type="entry name" value="NAD KINASE"/>
    <property type="match status" value="1"/>
</dbReference>
<comment type="caution">
    <text evidence="1">The sequence shown here is derived from an EMBL/GenBank/DDBJ whole genome shotgun (WGS) entry which is preliminary data.</text>
</comment>
<dbReference type="InterPro" id="IPR017437">
    <property type="entry name" value="ATP-NAD_kinase_PpnK-typ_C"/>
</dbReference>
<dbReference type="Gene3D" id="2.60.200.30">
    <property type="entry name" value="Probable inorganic polyphosphate/atp-NAD kinase, domain 2"/>
    <property type="match status" value="1"/>
</dbReference>
<organism evidence="1 2">
    <name type="scientific">Juglans regia</name>
    <name type="common">English walnut</name>
    <dbReference type="NCBI Taxonomy" id="51240"/>
    <lineage>
        <taxon>Eukaryota</taxon>
        <taxon>Viridiplantae</taxon>
        <taxon>Streptophyta</taxon>
        <taxon>Embryophyta</taxon>
        <taxon>Tracheophyta</taxon>
        <taxon>Spermatophyta</taxon>
        <taxon>Magnoliopsida</taxon>
        <taxon>eudicotyledons</taxon>
        <taxon>Gunneridae</taxon>
        <taxon>Pentapetalae</taxon>
        <taxon>rosids</taxon>
        <taxon>fabids</taxon>
        <taxon>Fagales</taxon>
        <taxon>Juglandaceae</taxon>
        <taxon>Juglans</taxon>
    </lineage>
</organism>
<accession>A0A833WFZ3</accession>
<dbReference type="PANTHER" id="PTHR20275">
    <property type="entry name" value="NAD KINASE"/>
    <property type="match status" value="1"/>
</dbReference>
<dbReference type="AlphaFoldDB" id="A0A833WFZ3"/>
<dbReference type="Gene3D" id="3.40.50.10330">
    <property type="entry name" value="Probable inorganic polyphosphate/atp-NAD kinase, domain 1"/>
    <property type="match status" value="1"/>
</dbReference>
<dbReference type="EMBL" id="LIHL02000014">
    <property type="protein sequence ID" value="KAF5447758.1"/>
    <property type="molecule type" value="Genomic_DNA"/>
</dbReference>
<dbReference type="GO" id="GO:0019674">
    <property type="term" value="P:NAD+ metabolic process"/>
    <property type="evidence" value="ECO:0007669"/>
    <property type="project" value="InterPro"/>
</dbReference>
<proteinExistence type="predicted"/>